<reference evidence="4" key="1">
    <citation type="submission" date="2025-08" db="UniProtKB">
        <authorList>
            <consortium name="Ensembl"/>
        </authorList>
    </citation>
    <scope>IDENTIFICATION</scope>
</reference>
<feature type="domain" description="Immunoglobulin" evidence="3">
    <location>
        <begin position="212"/>
        <end position="315"/>
    </location>
</feature>
<evidence type="ECO:0000256" key="1">
    <source>
        <dbReference type="SAM" id="Phobius"/>
    </source>
</evidence>
<feature type="domain" description="Immunoglobulin subtype 2" evidence="2">
    <location>
        <begin position="111"/>
        <end position="194"/>
    </location>
</feature>
<dbReference type="Proteomes" id="UP000472262">
    <property type="component" value="Unassembled WGS sequence"/>
</dbReference>
<keyword evidence="1" id="KW-0812">Transmembrane</keyword>
<reference evidence="4" key="2">
    <citation type="submission" date="2025-09" db="UniProtKB">
        <authorList>
            <consortium name="Ensembl"/>
        </authorList>
    </citation>
    <scope>IDENTIFICATION</scope>
</reference>
<dbReference type="InterPro" id="IPR013106">
    <property type="entry name" value="Ig_V-set"/>
</dbReference>
<feature type="domain" description="Immunoglobulin subtype 2" evidence="2">
    <location>
        <begin position="218"/>
        <end position="304"/>
    </location>
</feature>
<evidence type="ECO:0008006" key="6">
    <source>
        <dbReference type="Google" id="ProtNLM"/>
    </source>
</evidence>
<protein>
    <recommendedName>
        <fullName evidence="6">Ig-like domain-containing protein</fullName>
    </recommendedName>
</protein>
<dbReference type="Ensembl" id="ENSSGRT00000011510.1">
    <property type="protein sequence ID" value="ENSSGRP00000010599.1"/>
    <property type="gene ID" value="ENSSGRG00000007002.1"/>
</dbReference>
<dbReference type="InterPro" id="IPR013783">
    <property type="entry name" value="Ig-like_fold"/>
</dbReference>
<dbReference type="InParanoid" id="A0A672KLL2"/>
<accession>A0A672KLL2</accession>
<keyword evidence="5" id="KW-1185">Reference proteome</keyword>
<evidence type="ECO:0000313" key="5">
    <source>
        <dbReference type="Proteomes" id="UP000472262"/>
    </source>
</evidence>
<name>A0A672KLL2_SINGR</name>
<feature type="domain" description="Immunoglobulin subtype 2" evidence="2">
    <location>
        <begin position="7"/>
        <end position="93"/>
    </location>
</feature>
<dbReference type="Gene3D" id="2.60.40.10">
    <property type="entry name" value="Immunoglobulins"/>
    <property type="match status" value="3"/>
</dbReference>
<evidence type="ECO:0000313" key="4">
    <source>
        <dbReference type="Ensembl" id="ENSSGRP00000010599.1"/>
    </source>
</evidence>
<dbReference type="SUPFAM" id="SSF48726">
    <property type="entry name" value="Immunoglobulin"/>
    <property type="match status" value="3"/>
</dbReference>
<dbReference type="InterPro" id="IPR036179">
    <property type="entry name" value="Ig-like_dom_sf"/>
</dbReference>
<feature type="transmembrane region" description="Helical" evidence="1">
    <location>
        <begin position="320"/>
        <end position="344"/>
    </location>
</feature>
<dbReference type="Pfam" id="PF07686">
    <property type="entry name" value="V-set"/>
    <property type="match status" value="1"/>
</dbReference>
<dbReference type="InterPro" id="IPR003599">
    <property type="entry name" value="Ig_sub"/>
</dbReference>
<evidence type="ECO:0000259" key="2">
    <source>
        <dbReference type="SMART" id="SM00408"/>
    </source>
</evidence>
<dbReference type="InterPro" id="IPR003598">
    <property type="entry name" value="Ig_sub2"/>
</dbReference>
<dbReference type="AlphaFoldDB" id="A0A672KLL2"/>
<feature type="domain" description="Immunoglobulin" evidence="3">
    <location>
        <begin position="105"/>
        <end position="206"/>
    </location>
</feature>
<feature type="domain" description="Immunoglobulin" evidence="3">
    <location>
        <begin position="1"/>
        <end position="99"/>
    </location>
</feature>
<proteinExistence type="predicted"/>
<dbReference type="SMART" id="SM00408">
    <property type="entry name" value="IGc2"/>
    <property type="match status" value="3"/>
</dbReference>
<dbReference type="PANTHER" id="PTHR21063:SF4">
    <property type="entry name" value="CD48 ANTIGEN-RELATED"/>
    <property type="match status" value="1"/>
</dbReference>
<keyword evidence="1" id="KW-1133">Transmembrane helix</keyword>
<dbReference type="PANTHER" id="PTHR21063">
    <property type="entry name" value="LFA-3"/>
    <property type="match status" value="1"/>
</dbReference>
<dbReference type="OMA" id="HIFRRRI"/>
<sequence>MKRKSVKEGESFTLDPGVMKNPNDLMTWYFNDICIAEITGEPRKICTDVECKDGDERFRDRLKLDHQTGSLTIMNITNTDSGVYQLEISSRISIIRSVSGSDTDGESMSVMEGDSVTLDTGVTTNQQEKMIWYFNNTRLAQISGDQSKICTDEQCKIRFRDRLKLDNQTGSLTITNTRTTDSGLYKLQIINNSRSISPKIFNVTITDCDKATEQKPLKEGESVTFDPGDIKNTDDVITWYFNDIAIAEITRDPNGTCTDVQCNEGTERFRERLELDHQSRSLTITNITITDSGVYKLKISSRSFIIHRHRSISIISQNNFSVTGELSLCVCVCVCVYFCVFFVFDMVSLSHHYKNTNIIDFLRYLRQFKISCPLDHLVKSKH</sequence>
<keyword evidence="1" id="KW-0472">Membrane</keyword>
<evidence type="ECO:0000259" key="3">
    <source>
        <dbReference type="SMART" id="SM00409"/>
    </source>
</evidence>
<organism evidence="4 5">
    <name type="scientific">Sinocyclocheilus grahami</name>
    <name type="common">Dianchi golden-line fish</name>
    <name type="synonym">Barbus grahami</name>
    <dbReference type="NCBI Taxonomy" id="75366"/>
    <lineage>
        <taxon>Eukaryota</taxon>
        <taxon>Metazoa</taxon>
        <taxon>Chordata</taxon>
        <taxon>Craniata</taxon>
        <taxon>Vertebrata</taxon>
        <taxon>Euteleostomi</taxon>
        <taxon>Actinopterygii</taxon>
        <taxon>Neopterygii</taxon>
        <taxon>Teleostei</taxon>
        <taxon>Ostariophysi</taxon>
        <taxon>Cypriniformes</taxon>
        <taxon>Cyprinidae</taxon>
        <taxon>Cyprininae</taxon>
        <taxon>Sinocyclocheilus</taxon>
    </lineage>
</organism>
<dbReference type="SMART" id="SM00409">
    <property type="entry name" value="IG"/>
    <property type="match status" value="3"/>
</dbReference>
<dbReference type="FunCoup" id="A0A672KLL2">
    <property type="interactions" value="9"/>
</dbReference>